<feature type="transmembrane region" description="Helical" evidence="10">
    <location>
        <begin position="228"/>
        <end position="253"/>
    </location>
</feature>
<comment type="similarity">
    <text evidence="2 8">Belongs to the cytochrome c oxidase subunit 3 family.</text>
</comment>
<evidence type="ECO:0000256" key="5">
    <source>
        <dbReference type="ARBA" id="ARBA00023136"/>
    </source>
</evidence>
<evidence type="ECO:0000256" key="1">
    <source>
        <dbReference type="ARBA" id="ARBA00004141"/>
    </source>
</evidence>
<comment type="catalytic activity">
    <reaction evidence="7">
        <text>4 Fe(II)-[cytochrome c] + O2 + 8 H(+)(in) = 4 Fe(III)-[cytochrome c] + 2 H2O + 4 H(+)(out)</text>
        <dbReference type="Rhea" id="RHEA:11436"/>
        <dbReference type="Rhea" id="RHEA-COMP:10350"/>
        <dbReference type="Rhea" id="RHEA-COMP:14399"/>
        <dbReference type="ChEBI" id="CHEBI:15377"/>
        <dbReference type="ChEBI" id="CHEBI:15378"/>
        <dbReference type="ChEBI" id="CHEBI:15379"/>
        <dbReference type="ChEBI" id="CHEBI:29033"/>
        <dbReference type="ChEBI" id="CHEBI:29034"/>
        <dbReference type="EC" id="7.1.1.9"/>
    </reaction>
</comment>
<dbReference type="Proteomes" id="UP001059836">
    <property type="component" value="Chromosome"/>
</dbReference>
<keyword evidence="3 8" id="KW-0812">Transmembrane</keyword>
<evidence type="ECO:0000256" key="3">
    <source>
        <dbReference type="ARBA" id="ARBA00022692"/>
    </source>
</evidence>
<feature type="region of interest" description="Disordered" evidence="9">
    <location>
        <begin position="1"/>
        <end position="20"/>
    </location>
</feature>
<dbReference type="Pfam" id="PF00510">
    <property type="entry name" value="COX3"/>
    <property type="match status" value="1"/>
</dbReference>
<evidence type="ECO:0000256" key="7">
    <source>
        <dbReference type="ARBA" id="ARBA00047816"/>
    </source>
</evidence>
<dbReference type="Gene3D" id="1.20.120.80">
    <property type="entry name" value="Cytochrome c oxidase, subunit III, four-helix bundle"/>
    <property type="match status" value="1"/>
</dbReference>
<proteinExistence type="inferred from homology"/>
<evidence type="ECO:0000256" key="9">
    <source>
        <dbReference type="SAM" id="MobiDB-lite"/>
    </source>
</evidence>
<feature type="region of interest" description="Disordered" evidence="9">
    <location>
        <begin position="85"/>
        <end position="112"/>
    </location>
</feature>
<feature type="domain" description="Heme-copper oxidase subunit III family profile" evidence="11">
    <location>
        <begin position="120"/>
        <end position="293"/>
    </location>
</feature>
<dbReference type="PROSITE" id="PS50253">
    <property type="entry name" value="COX3"/>
    <property type="match status" value="1"/>
</dbReference>
<keyword evidence="13" id="KW-1185">Reference proteome</keyword>
<gene>
    <name evidence="12" type="ORF">GII31_14875</name>
</gene>
<dbReference type="PANTHER" id="PTHR11403:SF6">
    <property type="entry name" value="NITRIC OXIDE REDUCTASE SUBUNIT E"/>
    <property type="match status" value="1"/>
</dbReference>
<dbReference type="SUPFAM" id="SSF81452">
    <property type="entry name" value="Cytochrome c oxidase subunit III-like"/>
    <property type="match status" value="1"/>
</dbReference>
<dbReference type="EMBL" id="CP045809">
    <property type="protein sequence ID" value="QHN35960.1"/>
    <property type="molecule type" value="Genomic_DNA"/>
</dbReference>
<evidence type="ECO:0000256" key="10">
    <source>
        <dbReference type="SAM" id="Phobius"/>
    </source>
</evidence>
<name>A0ABX6IKX9_9ACTN</name>
<reference evidence="12" key="1">
    <citation type="journal article" date="2021" name="Nat. Microbiol.">
        <title>Cocultivation of an ultrasmall environmental parasitic bacterium with lytic ability against bacteria associated with wastewater foams.</title>
        <authorList>
            <person name="Batinovic S."/>
            <person name="Rose J.J.A."/>
            <person name="Ratcliffe J."/>
            <person name="Seviour R.J."/>
            <person name="Petrovski S."/>
        </authorList>
    </citation>
    <scope>NUCLEOTIDE SEQUENCE</scope>
    <source>
        <strain evidence="12">CON9</strain>
    </source>
</reference>
<feature type="transmembrane region" description="Helical" evidence="10">
    <location>
        <begin position="190"/>
        <end position="208"/>
    </location>
</feature>
<dbReference type="InterPro" id="IPR035973">
    <property type="entry name" value="Cyt_c_oxidase_su3-like_sf"/>
</dbReference>
<keyword evidence="5 10" id="KW-0472">Membrane</keyword>
<accession>A0ABX6IKX9</accession>
<evidence type="ECO:0000256" key="4">
    <source>
        <dbReference type="ARBA" id="ARBA00022989"/>
    </source>
</evidence>
<evidence type="ECO:0000313" key="12">
    <source>
        <dbReference type="EMBL" id="QHN35960.1"/>
    </source>
</evidence>
<dbReference type="InterPro" id="IPR024791">
    <property type="entry name" value="Cyt_c/ubiquinol_Oxase_su3"/>
</dbReference>
<protein>
    <recommendedName>
        <fullName evidence="6">Cytochrome aa3 subunit 3</fullName>
    </recommendedName>
</protein>
<feature type="compositionally biased region" description="Basic and acidic residues" evidence="9">
    <location>
        <begin position="1"/>
        <end position="12"/>
    </location>
</feature>
<evidence type="ECO:0000259" key="11">
    <source>
        <dbReference type="PROSITE" id="PS50253"/>
    </source>
</evidence>
<feature type="transmembrane region" description="Helical" evidence="10">
    <location>
        <begin position="274"/>
        <end position="292"/>
    </location>
</feature>
<evidence type="ECO:0000256" key="2">
    <source>
        <dbReference type="ARBA" id="ARBA00010581"/>
    </source>
</evidence>
<evidence type="ECO:0000313" key="13">
    <source>
        <dbReference type="Proteomes" id="UP001059836"/>
    </source>
</evidence>
<feature type="transmembrane region" description="Helical" evidence="10">
    <location>
        <begin position="162"/>
        <end position="183"/>
    </location>
</feature>
<dbReference type="PANTHER" id="PTHR11403">
    <property type="entry name" value="CYTOCHROME C OXIDASE SUBUNIT III"/>
    <property type="match status" value="1"/>
</dbReference>
<dbReference type="InterPro" id="IPR000298">
    <property type="entry name" value="Cyt_c_oxidase-like_su3"/>
</dbReference>
<evidence type="ECO:0000256" key="6">
    <source>
        <dbReference type="ARBA" id="ARBA00031400"/>
    </source>
</evidence>
<evidence type="ECO:0000256" key="8">
    <source>
        <dbReference type="RuleBase" id="RU003376"/>
    </source>
</evidence>
<dbReference type="InterPro" id="IPR013833">
    <property type="entry name" value="Cyt_c_oxidase_su3_a-hlx"/>
</dbReference>
<feature type="transmembrane region" description="Helical" evidence="10">
    <location>
        <begin position="120"/>
        <end position="142"/>
    </location>
</feature>
<comment type="subcellular location">
    <subcellularLocation>
        <location evidence="8">Cell membrane</location>
        <topology evidence="8">Multi-pass membrane protein</topology>
    </subcellularLocation>
    <subcellularLocation>
        <location evidence="1">Membrane</location>
        <topology evidence="1">Multi-pass membrane protein</topology>
    </subcellularLocation>
</comment>
<sequence>MLGTAMRRDRSGHTLRPPDASAAAEVVCLVQLPHRCLLRPAQPDAVLSHRAVRVERDRQLLGRLRGVLRLHGDGHVLVPARAQAPGSRRSARGIGPMTSIDTRPPPTSSRTPRRMPGIEGFWVFIAGDMAIFTLMFLAFAVTRRDDVPGFEAARATLDIDRGGINTLVLLTSSACVASALKWLRAGEQHIAARWTAWGIVGGLVFIALKSTEYVTGFRDGHTPAASEFYVYYLAITGIHLIHVIAGCIVLGTFWVRMRRSPMPGVTGFETAACYWHLVDLLWLLIFPLIYLIR</sequence>
<organism evidence="12 13">
    <name type="scientific">Gordonia pseudamarae</name>
    <dbReference type="NCBI Taxonomy" id="2831662"/>
    <lineage>
        <taxon>Bacteria</taxon>
        <taxon>Bacillati</taxon>
        <taxon>Actinomycetota</taxon>
        <taxon>Actinomycetes</taxon>
        <taxon>Mycobacteriales</taxon>
        <taxon>Gordoniaceae</taxon>
        <taxon>Gordonia</taxon>
    </lineage>
</organism>
<keyword evidence="4 10" id="KW-1133">Transmembrane helix</keyword>